<comment type="caution">
    <text evidence="1">The sequence shown here is derived from an EMBL/GenBank/DDBJ whole genome shotgun (WGS) entry which is preliminary data.</text>
</comment>
<keyword evidence="2" id="KW-1185">Reference proteome</keyword>
<gene>
    <name evidence="1" type="ORF">PYW08_005800</name>
</gene>
<evidence type="ECO:0000313" key="1">
    <source>
        <dbReference type="EMBL" id="KAJ8717401.1"/>
    </source>
</evidence>
<sequence length="249" mass="26866">MATNLKKIAVYGGRGALGSACVNHFKSANWWVVNVDMKRNDTADHNIILPRDVSWVEQEDIAVTQMDGTLMGENLDAVVCVAGGWTAGNAANSLSKKADLMWRQSVWSSCIAATIACKFMAPKGVLALTGAQIAVNGTPSMIGYGMAKAAVHHLTKSLGVEGSGMPRYSLAVAILPNVLDTEENRKRMSKSDFSSWTPPAFVAQLLQKWIEDEAERPPNGCLIELVTEDNVTNVMLPALEDLSNYDPGQ</sequence>
<dbReference type="EMBL" id="CM056794">
    <property type="protein sequence ID" value="KAJ8717401.1"/>
    <property type="molecule type" value="Genomic_DNA"/>
</dbReference>
<dbReference type="Proteomes" id="UP001231649">
    <property type="component" value="Chromosome 18"/>
</dbReference>
<accession>A0ACC2QIT6</accession>
<organism evidence="1 2">
    <name type="scientific">Mythimna loreyi</name>
    <dbReference type="NCBI Taxonomy" id="667449"/>
    <lineage>
        <taxon>Eukaryota</taxon>
        <taxon>Metazoa</taxon>
        <taxon>Ecdysozoa</taxon>
        <taxon>Arthropoda</taxon>
        <taxon>Hexapoda</taxon>
        <taxon>Insecta</taxon>
        <taxon>Pterygota</taxon>
        <taxon>Neoptera</taxon>
        <taxon>Endopterygota</taxon>
        <taxon>Lepidoptera</taxon>
        <taxon>Glossata</taxon>
        <taxon>Ditrysia</taxon>
        <taxon>Noctuoidea</taxon>
        <taxon>Noctuidae</taxon>
        <taxon>Noctuinae</taxon>
        <taxon>Hadenini</taxon>
        <taxon>Mythimna</taxon>
    </lineage>
</organism>
<name>A0ACC2QIT6_9NEOP</name>
<protein>
    <submittedName>
        <fullName evidence="1">Uncharacterized protein</fullName>
    </submittedName>
</protein>
<evidence type="ECO:0000313" key="2">
    <source>
        <dbReference type="Proteomes" id="UP001231649"/>
    </source>
</evidence>
<reference evidence="1" key="1">
    <citation type="submission" date="2023-03" db="EMBL/GenBank/DDBJ databases">
        <title>Chromosome-level genomes of two armyworms, Mythimna separata and Mythimna loreyi, provide insights into the biosynthesis and reception of sex pheromones.</title>
        <authorList>
            <person name="Zhao H."/>
        </authorList>
    </citation>
    <scope>NUCLEOTIDE SEQUENCE</scope>
    <source>
        <strain evidence="1">BeijingLab</strain>
    </source>
</reference>
<proteinExistence type="predicted"/>